<feature type="transmembrane region" description="Helical" evidence="1">
    <location>
        <begin position="42"/>
        <end position="68"/>
    </location>
</feature>
<name>A0AAV4EPP6_9GAST</name>
<proteinExistence type="predicted"/>
<feature type="transmembrane region" description="Helical" evidence="1">
    <location>
        <begin position="89"/>
        <end position="111"/>
    </location>
</feature>
<protein>
    <submittedName>
        <fullName evidence="2">Patched domain-containing protein 3</fullName>
    </submittedName>
</protein>
<dbReference type="InterPro" id="IPR051697">
    <property type="entry name" value="Patched_domain-protein"/>
</dbReference>
<accession>A0AAV4EPP6</accession>
<keyword evidence="1" id="KW-0472">Membrane</keyword>
<dbReference type="GO" id="GO:0016020">
    <property type="term" value="C:membrane"/>
    <property type="evidence" value="ECO:0007669"/>
    <property type="project" value="TreeGrafter"/>
</dbReference>
<sequence>MLVVTIVFLPQPVIVGVVMLQVTMILVGLFGFMSLWDLSLSAITMIHLVMSVGFSVDFCAHICTAYMVSDETTRHGRALDAIVHASGPILNGGFSSMLGVLILSITESYIFKSFFKVMLLVIGFGAAHAILLVPVILSFIGPKSHMRLEEPGPNNAELSPPSVYLPDEATVANGSTPSDKIAMPGSNRKIKPVDLQEEKNIKII</sequence>
<keyword evidence="1" id="KW-0812">Transmembrane</keyword>
<comment type="caution">
    <text evidence="2">The sequence shown here is derived from an EMBL/GenBank/DDBJ whole genome shotgun (WGS) entry which is preliminary data.</text>
</comment>
<keyword evidence="1" id="KW-1133">Transmembrane helix</keyword>
<dbReference type="Proteomes" id="UP000762676">
    <property type="component" value="Unassembled WGS sequence"/>
</dbReference>
<gene>
    <name evidence="2" type="ORF">ElyMa_000137300</name>
</gene>
<dbReference type="PANTHER" id="PTHR10796:SF92">
    <property type="entry name" value="PATCHED-RELATED, ISOFORM A"/>
    <property type="match status" value="1"/>
</dbReference>
<feature type="transmembrane region" description="Helical" evidence="1">
    <location>
        <begin position="12"/>
        <end position="36"/>
    </location>
</feature>
<evidence type="ECO:0000256" key="1">
    <source>
        <dbReference type="SAM" id="Phobius"/>
    </source>
</evidence>
<reference evidence="2 3" key="1">
    <citation type="journal article" date="2021" name="Elife">
        <title>Chloroplast acquisition without the gene transfer in kleptoplastic sea slugs, Plakobranchus ocellatus.</title>
        <authorList>
            <person name="Maeda T."/>
            <person name="Takahashi S."/>
            <person name="Yoshida T."/>
            <person name="Shimamura S."/>
            <person name="Takaki Y."/>
            <person name="Nagai Y."/>
            <person name="Toyoda A."/>
            <person name="Suzuki Y."/>
            <person name="Arimoto A."/>
            <person name="Ishii H."/>
            <person name="Satoh N."/>
            <person name="Nishiyama T."/>
            <person name="Hasebe M."/>
            <person name="Maruyama T."/>
            <person name="Minagawa J."/>
            <person name="Obokata J."/>
            <person name="Shigenobu S."/>
        </authorList>
    </citation>
    <scope>NUCLEOTIDE SEQUENCE [LARGE SCALE GENOMIC DNA]</scope>
</reference>
<feature type="transmembrane region" description="Helical" evidence="1">
    <location>
        <begin position="117"/>
        <end position="140"/>
    </location>
</feature>
<evidence type="ECO:0000313" key="2">
    <source>
        <dbReference type="EMBL" id="GFR62710.1"/>
    </source>
</evidence>
<evidence type="ECO:0000313" key="3">
    <source>
        <dbReference type="Proteomes" id="UP000762676"/>
    </source>
</evidence>
<organism evidence="2 3">
    <name type="scientific">Elysia marginata</name>
    <dbReference type="NCBI Taxonomy" id="1093978"/>
    <lineage>
        <taxon>Eukaryota</taxon>
        <taxon>Metazoa</taxon>
        <taxon>Spiralia</taxon>
        <taxon>Lophotrochozoa</taxon>
        <taxon>Mollusca</taxon>
        <taxon>Gastropoda</taxon>
        <taxon>Heterobranchia</taxon>
        <taxon>Euthyneura</taxon>
        <taxon>Panpulmonata</taxon>
        <taxon>Sacoglossa</taxon>
        <taxon>Placobranchoidea</taxon>
        <taxon>Plakobranchidae</taxon>
        <taxon>Elysia</taxon>
    </lineage>
</organism>
<dbReference type="EMBL" id="BMAT01000250">
    <property type="protein sequence ID" value="GFR62710.1"/>
    <property type="molecule type" value="Genomic_DNA"/>
</dbReference>
<dbReference type="AlphaFoldDB" id="A0AAV4EPP6"/>
<dbReference type="SUPFAM" id="SSF82866">
    <property type="entry name" value="Multidrug efflux transporter AcrB transmembrane domain"/>
    <property type="match status" value="1"/>
</dbReference>
<dbReference type="Gene3D" id="1.20.1640.10">
    <property type="entry name" value="Multidrug efflux transporter AcrB transmembrane domain"/>
    <property type="match status" value="1"/>
</dbReference>
<keyword evidence="3" id="KW-1185">Reference proteome</keyword>
<dbReference type="PANTHER" id="PTHR10796">
    <property type="entry name" value="PATCHED-RELATED"/>
    <property type="match status" value="1"/>
</dbReference>